<protein>
    <submittedName>
        <fullName evidence="1">Uncharacterized protein</fullName>
    </submittedName>
</protein>
<organism evidence="1 2">
    <name type="scientific">Pseudoalteromonas citrea</name>
    <dbReference type="NCBI Taxonomy" id="43655"/>
    <lineage>
        <taxon>Bacteria</taxon>
        <taxon>Pseudomonadati</taxon>
        <taxon>Pseudomonadota</taxon>
        <taxon>Gammaproteobacteria</taxon>
        <taxon>Alteromonadales</taxon>
        <taxon>Pseudoalteromonadaceae</taxon>
        <taxon>Pseudoalteromonas</taxon>
    </lineage>
</organism>
<comment type="caution">
    <text evidence="1">The sequence shown here is derived from an EMBL/GenBank/DDBJ whole genome shotgun (WGS) entry which is preliminary data.</text>
</comment>
<sequence length="104" mass="12460">MYGNKRRLKQRGLTRDNVQATPYLIEVLSELQRAPHKVEIIKRNCDYYKTQIHLKRGFLTAIERIELVLVIDHDIERIRQQILANDYIGNRIRRYPLLFKGILD</sequence>
<reference evidence="1" key="1">
    <citation type="journal article" date="2012" name="J. Bacteriol.">
        <title>Genome sequences of type strains of seven species of the marine bacterium Pseudoalteromonas.</title>
        <authorList>
            <person name="Xie B.B."/>
            <person name="Shu Y.L."/>
            <person name="Qin Q.L."/>
            <person name="Rong J.C."/>
            <person name="Zhang X.Y."/>
            <person name="Chen X.L."/>
            <person name="Shi M."/>
            <person name="He H.L."/>
            <person name="Zhou B.C."/>
            <person name="Zhang Y.Z."/>
        </authorList>
    </citation>
    <scope>NUCLEOTIDE SEQUENCE</scope>
    <source>
        <strain evidence="1">DSM 8771</strain>
    </source>
</reference>
<dbReference type="EMBL" id="AHBZ03000027">
    <property type="protein sequence ID" value="KAF7764566.1"/>
    <property type="molecule type" value="Genomic_DNA"/>
</dbReference>
<dbReference type="Proteomes" id="UP000016487">
    <property type="component" value="Unassembled WGS sequence"/>
</dbReference>
<accession>A0AAD4FQ02</accession>
<evidence type="ECO:0000313" key="2">
    <source>
        <dbReference type="Proteomes" id="UP000016487"/>
    </source>
</evidence>
<reference evidence="1" key="2">
    <citation type="submission" date="2015-03" db="EMBL/GenBank/DDBJ databases">
        <title>Genome sequence of Pseudoalteromonas citrea.</title>
        <authorList>
            <person name="Xie B.-B."/>
            <person name="Rong J.-C."/>
            <person name="Qin Q.-L."/>
            <person name="Zhang Y.-Z."/>
        </authorList>
    </citation>
    <scope>NUCLEOTIDE SEQUENCE</scope>
    <source>
        <strain evidence="1">DSM 8771</strain>
    </source>
</reference>
<proteinExistence type="predicted"/>
<dbReference type="AlphaFoldDB" id="A0AAD4FQ02"/>
<gene>
    <name evidence="1" type="ORF">PCIT_b0602</name>
</gene>
<evidence type="ECO:0000313" key="1">
    <source>
        <dbReference type="EMBL" id="KAF7764566.1"/>
    </source>
</evidence>
<name>A0AAD4FQ02_9GAMM</name>
<dbReference type="RefSeq" id="WP_010361862.1">
    <property type="nucleotide sequence ID" value="NZ_AHBZ03000027.1"/>
</dbReference>